<sequence>MKSSNDVTVHASPLIIAASGFTSVPQTVTAVDDETARLRGTSRAVLREAQSRPAGGSETVSAPMSRGQTSLRRCFCSLNGSVTGGEHPSRIREAMFST</sequence>
<accession>A0A9P3GB79</accession>
<dbReference type="EMBL" id="BPQB01000022">
    <property type="protein sequence ID" value="GJE91686.1"/>
    <property type="molecule type" value="Genomic_DNA"/>
</dbReference>
<evidence type="ECO:0000313" key="3">
    <source>
        <dbReference type="Proteomes" id="UP000703269"/>
    </source>
</evidence>
<dbReference type="Proteomes" id="UP000703269">
    <property type="component" value="Unassembled WGS sequence"/>
</dbReference>
<evidence type="ECO:0000256" key="1">
    <source>
        <dbReference type="SAM" id="MobiDB-lite"/>
    </source>
</evidence>
<evidence type="ECO:0000313" key="2">
    <source>
        <dbReference type="EMBL" id="GJE91686.1"/>
    </source>
</evidence>
<protein>
    <submittedName>
        <fullName evidence="2">Uncharacterized protein</fullName>
    </submittedName>
</protein>
<proteinExistence type="predicted"/>
<organism evidence="2 3">
    <name type="scientific">Phanerochaete sordida</name>
    <dbReference type="NCBI Taxonomy" id="48140"/>
    <lineage>
        <taxon>Eukaryota</taxon>
        <taxon>Fungi</taxon>
        <taxon>Dikarya</taxon>
        <taxon>Basidiomycota</taxon>
        <taxon>Agaricomycotina</taxon>
        <taxon>Agaricomycetes</taxon>
        <taxon>Polyporales</taxon>
        <taxon>Phanerochaetaceae</taxon>
        <taxon>Phanerochaete</taxon>
    </lineage>
</organism>
<comment type="caution">
    <text evidence="2">The sequence shown here is derived from an EMBL/GenBank/DDBJ whole genome shotgun (WGS) entry which is preliminary data.</text>
</comment>
<feature type="region of interest" description="Disordered" evidence="1">
    <location>
        <begin position="47"/>
        <end position="66"/>
    </location>
</feature>
<name>A0A9P3GB79_9APHY</name>
<reference evidence="2 3" key="1">
    <citation type="submission" date="2021-08" db="EMBL/GenBank/DDBJ databases">
        <title>Draft Genome Sequence of Phanerochaete sordida strain YK-624.</title>
        <authorList>
            <person name="Mori T."/>
            <person name="Dohra H."/>
            <person name="Suzuki T."/>
            <person name="Kawagishi H."/>
            <person name="Hirai H."/>
        </authorList>
    </citation>
    <scope>NUCLEOTIDE SEQUENCE [LARGE SCALE GENOMIC DNA]</scope>
    <source>
        <strain evidence="2 3">YK-624</strain>
    </source>
</reference>
<keyword evidence="3" id="KW-1185">Reference proteome</keyword>
<gene>
    <name evidence="2" type="ORF">PsYK624_078360</name>
</gene>
<dbReference type="AlphaFoldDB" id="A0A9P3GB79"/>